<feature type="transmembrane region" description="Helical" evidence="6">
    <location>
        <begin position="165"/>
        <end position="187"/>
    </location>
</feature>
<feature type="domain" description="Major facilitator superfamily (MFS) profile" evidence="7">
    <location>
        <begin position="11"/>
        <end position="389"/>
    </location>
</feature>
<feature type="transmembrane region" description="Helical" evidence="6">
    <location>
        <begin position="208"/>
        <end position="228"/>
    </location>
</feature>
<feature type="transmembrane region" description="Helical" evidence="6">
    <location>
        <begin position="336"/>
        <end position="359"/>
    </location>
</feature>
<keyword evidence="5 6" id="KW-0472">Membrane</keyword>
<evidence type="ECO:0000259" key="7">
    <source>
        <dbReference type="PROSITE" id="PS50850"/>
    </source>
</evidence>
<feature type="transmembrane region" description="Helical" evidence="6">
    <location>
        <begin position="277"/>
        <end position="295"/>
    </location>
</feature>
<evidence type="ECO:0000256" key="2">
    <source>
        <dbReference type="ARBA" id="ARBA00022448"/>
    </source>
</evidence>
<dbReference type="InterPro" id="IPR036259">
    <property type="entry name" value="MFS_trans_sf"/>
</dbReference>
<evidence type="ECO:0000256" key="1">
    <source>
        <dbReference type="ARBA" id="ARBA00004651"/>
    </source>
</evidence>
<dbReference type="RefSeq" id="WP_023634134.1">
    <property type="nucleotide sequence ID" value="NZ_AYSF01000056.1"/>
</dbReference>
<feature type="transmembrane region" description="Helical" evidence="6">
    <location>
        <begin position="248"/>
        <end position="265"/>
    </location>
</feature>
<dbReference type="Proteomes" id="UP000018339">
    <property type="component" value="Unassembled WGS sequence"/>
</dbReference>
<dbReference type="CDD" id="cd17489">
    <property type="entry name" value="MFS_YfcJ_like"/>
    <property type="match status" value="1"/>
</dbReference>
<gene>
    <name evidence="8" type="ORF">T260_11870</name>
</gene>
<dbReference type="GO" id="GO:0022857">
    <property type="term" value="F:transmembrane transporter activity"/>
    <property type="evidence" value="ECO:0007669"/>
    <property type="project" value="InterPro"/>
</dbReference>
<feature type="transmembrane region" description="Helical" evidence="6">
    <location>
        <begin position="78"/>
        <end position="95"/>
    </location>
</feature>
<dbReference type="EMBL" id="AYSF01000056">
    <property type="protein sequence ID" value="ESU71766.1"/>
    <property type="molecule type" value="Genomic_DNA"/>
</dbReference>
<accession>A0A7U9JA76</accession>
<sequence length="401" mass="43872">MSQSEPLWTKNFISLFLCNFFLFTNYYFLLVTMPIYAIHDLHIDESLSGLVSAVFLTAAIIVRFVAHPLIERYGKLPMLKWSIIMFVISSLLYLFSDNPASLLAVRFLHGLGFGVATMVAGAIVAHIVPLSRQGEGMGYFVLSSNLAMVAGPFFGLFSLERLGAFWMLVFALGCTIASLLSFLLIRLAAQQVKRPAAKRQLRFSLKQMIEPSVLPLALIGALFALAYAPVLSFVSVYAQSLHFGESGNLFFVIYAAVLLVSRPFTGRWFDARGPKALVVFCTASFAIGLLLLSMAKTAAVYLLSAALIGMGWGNLFPILQTMAIQSGPLSRSSSSLGTFLSVFDVGISAGSFLTGVLMTSFGFRTLYAADAAFLLVVFILYFSMVGKKLKKEYSHARQEHA</sequence>
<feature type="transmembrane region" description="Helical" evidence="6">
    <location>
        <begin position="107"/>
        <end position="127"/>
    </location>
</feature>
<keyword evidence="4 6" id="KW-1133">Transmembrane helix</keyword>
<dbReference type="PROSITE" id="PS50850">
    <property type="entry name" value="MFS"/>
    <property type="match status" value="1"/>
</dbReference>
<evidence type="ECO:0000256" key="5">
    <source>
        <dbReference type="ARBA" id="ARBA00023136"/>
    </source>
</evidence>
<dbReference type="InterPro" id="IPR052714">
    <property type="entry name" value="MFS_Exporter"/>
</dbReference>
<name>A0A7U9JA76_GEOTM</name>
<feature type="transmembrane region" description="Helical" evidence="6">
    <location>
        <begin position="12"/>
        <end position="35"/>
    </location>
</feature>
<dbReference type="Gene3D" id="1.20.1250.20">
    <property type="entry name" value="MFS general substrate transporter like domains"/>
    <property type="match status" value="1"/>
</dbReference>
<proteinExistence type="predicted"/>
<comment type="caution">
    <text evidence="8">The sequence shown here is derived from an EMBL/GenBank/DDBJ whole genome shotgun (WGS) entry which is preliminary data.</text>
</comment>
<reference evidence="8 9" key="1">
    <citation type="journal article" date="2014" name="Genome Announc.">
        <title>Draft Genome Sequence of Geobacillus thermopakistaniensis Strain MAS1.</title>
        <authorList>
            <person name="Siddiqui M.A."/>
            <person name="Rashid N."/>
            <person name="Ayyampalayam S."/>
            <person name="Whitman W.B."/>
        </authorList>
    </citation>
    <scope>NUCLEOTIDE SEQUENCE [LARGE SCALE GENOMIC DNA]</scope>
    <source>
        <strain evidence="8 9">MAS1</strain>
    </source>
</reference>
<keyword evidence="3 6" id="KW-0812">Transmembrane</keyword>
<dbReference type="InterPro" id="IPR020846">
    <property type="entry name" value="MFS_dom"/>
</dbReference>
<dbReference type="PANTHER" id="PTHR23531:SF2">
    <property type="entry name" value="PERMEASE"/>
    <property type="match status" value="1"/>
</dbReference>
<dbReference type="Pfam" id="PF07690">
    <property type="entry name" value="MFS_1"/>
    <property type="match status" value="1"/>
</dbReference>
<feature type="transmembrane region" description="Helical" evidence="6">
    <location>
        <begin position="139"/>
        <end position="159"/>
    </location>
</feature>
<feature type="transmembrane region" description="Helical" evidence="6">
    <location>
        <begin position="301"/>
        <end position="324"/>
    </location>
</feature>
<feature type="transmembrane region" description="Helical" evidence="6">
    <location>
        <begin position="365"/>
        <end position="384"/>
    </location>
</feature>
<evidence type="ECO:0000256" key="6">
    <source>
        <dbReference type="SAM" id="Phobius"/>
    </source>
</evidence>
<dbReference type="SUPFAM" id="SSF103473">
    <property type="entry name" value="MFS general substrate transporter"/>
    <property type="match status" value="1"/>
</dbReference>
<dbReference type="PANTHER" id="PTHR23531">
    <property type="entry name" value="QUINOLENE RESISTANCE PROTEIN NORA"/>
    <property type="match status" value="1"/>
</dbReference>
<protein>
    <submittedName>
        <fullName evidence="8">MFS transporter</fullName>
    </submittedName>
</protein>
<dbReference type="GO" id="GO:0005886">
    <property type="term" value="C:plasma membrane"/>
    <property type="evidence" value="ECO:0007669"/>
    <property type="project" value="UniProtKB-SubCell"/>
</dbReference>
<organism evidence="8 9">
    <name type="scientific">Geobacillus thermopakistaniensis (strain MAS1)</name>
    <dbReference type="NCBI Taxonomy" id="1408282"/>
    <lineage>
        <taxon>Bacteria</taxon>
        <taxon>Bacillati</taxon>
        <taxon>Bacillota</taxon>
        <taxon>Bacilli</taxon>
        <taxon>Bacillales</taxon>
        <taxon>Anoxybacillaceae</taxon>
        <taxon>Geobacillus</taxon>
    </lineage>
</organism>
<evidence type="ECO:0000313" key="8">
    <source>
        <dbReference type="EMBL" id="ESU71766.1"/>
    </source>
</evidence>
<keyword evidence="9" id="KW-1185">Reference proteome</keyword>
<comment type="subcellular location">
    <subcellularLocation>
        <location evidence="1">Cell membrane</location>
        <topology evidence="1">Multi-pass membrane protein</topology>
    </subcellularLocation>
</comment>
<evidence type="ECO:0000256" key="4">
    <source>
        <dbReference type="ARBA" id="ARBA00022989"/>
    </source>
</evidence>
<dbReference type="AlphaFoldDB" id="A0A7U9JA76"/>
<feature type="transmembrane region" description="Helical" evidence="6">
    <location>
        <begin position="47"/>
        <end position="66"/>
    </location>
</feature>
<evidence type="ECO:0000256" key="3">
    <source>
        <dbReference type="ARBA" id="ARBA00022692"/>
    </source>
</evidence>
<evidence type="ECO:0000313" key="9">
    <source>
        <dbReference type="Proteomes" id="UP000018339"/>
    </source>
</evidence>
<keyword evidence="2" id="KW-0813">Transport</keyword>
<dbReference type="InterPro" id="IPR011701">
    <property type="entry name" value="MFS"/>
</dbReference>